<protein>
    <recommendedName>
        <fullName evidence="3">Immunity protein 26</fullName>
    </recommendedName>
</protein>
<sequence>MVKMRKKRLKLGDIYEISLPNGMNAYGRLYKESTLAIYEKICSNVDELSQNEKYKFFVGVYTDLLQDGIWKIVDNRPFSTDEDAWPPPQSIKDCISGGYSLYIKGEIIPSTEEVCKDLERAAAWDRHHVVDRIMGIDIWNPD</sequence>
<proteinExistence type="predicted"/>
<dbReference type="AlphaFoldDB" id="A0A0B3VY60"/>
<dbReference type="Proteomes" id="UP000031189">
    <property type="component" value="Unassembled WGS sequence"/>
</dbReference>
<evidence type="ECO:0008006" key="3">
    <source>
        <dbReference type="Google" id="ProtNLM"/>
    </source>
</evidence>
<evidence type="ECO:0000313" key="1">
    <source>
        <dbReference type="EMBL" id="KHS57644.1"/>
    </source>
</evidence>
<dbReference type="InterPro" id="IPR029278">
    <property type="entry name" value="Imm26"/>
</dbReference>
<keyword evidence="2" id="KW-1185">Reference proteome</keyword>
<reference evidence="1 2" key="1">
    <citation type="submission" date="2014-12" db="EMBL/GenBank/DDBJ databases">
        <title>Draft genome sequence of Terrisporobacter sp. 08-306576, isolated from the blood culture of a bacteremia patient.</title>
        <authorList>
            <person name="Lund L.C."/>
            <person name="Sydenham T.V."/>
            <person name="Hogh S.V."/>
            <person name="Skov M.N."/>
            <person name="Kemp M."/>
            <person name="Justesen U.S."/>
        </authorList>
    </citation>
    <scope>NUCLEOTIDE SEQUENCE [LARGE SCALE GENOMIC DNA]</scope>
    <source>
        <strain evidence="1 2">08-306576</strain>
    </source>
</reference>
<name>A0A0B3VY60_9FIRM</name>
<comment type="caution">
    <text evidence="1">The sequence shown here is derived from an EMBL/GenBank/DDBJ whole genome shotgun (WGS) entry which is preliminary data.</text>
</comment>
<dbReference type="OrthoDB" id="2085734at2"/>
<accession>A0A0B3VY60</accession>
<dbReference type="EMBL" id="JWHR01000068">
    <property type="protein sequence ID" value="KHS57644.1"/>
    <property type="molecule type" value="Genomic_DNA"/>
</dbReference>
<gene>
    <name evidence="1" type="ORF">QX51_07405</name>
</gene>
<evidence type="ECO:0000313" key="2">
    <source>
        <dbReference type="Proteomes" id="UP000031189"/>
    </source>
</evidence>
<organism evidence="1 2">
    <name type="scientific">Terrisporobacter othiniensis</name>
    <dbReference type="NCBI Taxonomy" id="1577792"/>
    <lineage>
        <taxon>Bacteria</taxon>
        <taxon>Bacillati</taxon>
        <taxon>Bacillota</taxon>
        <taxon>Clostridia</taxon>
        <taxon>Peptostreptococcales</taxon>
        <taxon>Peptostreptococcaceae</taxon>
        <taxon>Terrisporobacter</taxon>
    </lineage>
</organism>
<dbReference type="Pfam" id="PF15428">
    <property type="entry name" value="Imm26"/>
    <property type="match status" value="1"/>
</dbReference>